<dbReference type="OrthoDB" id="9804019at2"/>
<dbReference type="InterPro" id="IPR011006">
    <property type="entry name" value="CheY-like_superfamily"/>
</dbReference>
<keyword evidence="8" id="KW-1185">Reference proteome</keyword>
<protein>
    <submittedName>
        <fullName evidence="7">Fis family transcriptional regulator</fullName>
    </submittedName>
</protein>
<dbReference type="RefSeq" id="WP_068513949.1">
    <property type="nucleotide sequence ID" value="NZ_AP014945.1"/>
</dbReference>
<evidence type="ECO:0000256" key="4">
    <source>
        <dbReference type="ARBA" id="ARBA00023125"/>
    </source>
</evidence>
<dbReference type="SMART" id="SM00382">
    <property type="entry name" value="AAA"/>
    <property type="match status" value="1"/>
</dbReference>
<dbReference type="Gene3D" id="3.40.50.2300">
    <property type="match status" value="1"/>
</dbReference>
<dbReference type="AlphaFoldDB" id="A0A0U4W2I8"/>
<dbReference type="PROSITE" id="PS00676">
    <property type="entry name" value="SIGMA54_INTERACT_2"/>
    <property type="match status" value="1"/>
</dbReference>
<dbReference type="InterPro" id="IPR027417">
    <property type="entry name" value="P-loop_NTPase"/>
</dbReference>
<reference evidence="7 8" key="1">
    <citation type="journal article" date="2016" name="Int. J. Syst. Evol. Microbiol.">
        <title>Caldimicrobium thiodismutans sp. nov., a sulfur-disproportionating bacterium isolated from a hot spring, and emended description of the genus Caldimicrobium.</title>
        <authorList>
            <person name="Kojima H."/>
            <person name="Umezawa K."/>
            <person name="Fukui M."/>
        </authorList>
    </citation>
    <scope>NUCLEOTIDE SEQUENCE [LARGE SCALE GENOMIC DNA]</scope>
    <source>
        <strain evidence="7 8">TF1</strain>
    </source>
</reference>
<dbReference type="SUPFAM" id="SSF52172">
    <property type="entry name" value="CheY-like"/>
    <property type="match status" value="1"/>
</dbReference>
<dbReference type="Gene3D" id="1.10.10.60">
    <property type="entry name" value="Homeodomain-like"/>
    <property type="match status" value="1"/>
</dbReference>
<evidence type="ECO:0000256" key="2">
    <source>
        <dbReference type="ARBA" id="ARBA00022840"/>
    </source>
</evidence>
<gene>
    <name evidence="7" type="ORF">THC_0906</name>
</gene>
<dbReference type="SUPFAM" id="SSF46689">
    <property type="entry name" value="Homeodomain-like"/>
    <property type="match status" value="1"/>
</dbReference>
<dbReference type="InterPro" id="IPR025944">
    <property type="entry name" value="Sigma_54_int_dom_CS"/>
</dbReference>
<accession>A0A0U4W2I8</accession>
<evidence type="ECO:0000256" key="1">
    <source>
        <dbReference type="ARBA" id="ARBA00022741"/>
    </source>
</evidence>
<keyword evidence="2" id="KW-0067">ATP-binding</keyword>
<feature type="domain" description="Sigma-54 factor interaction" evidence="6">
    <location>
        <begin position="137"/>
        <end position="366"/>
    </location>
</feature>
<dbReference type="PROSITE" id="PS00675">
    <property type="entry name" value="SIGMA54_INTERACT_1"/>
    <property type="match status" value="1"/>
</dbReference>
<keyword evidence="3" id="KW-0805">Transcription regulation</keyword>
<keyword evidence="5" id="KW-0804">Transcription</keyword>
<reference evidence="8" key="2">
    <citation type="journal article" date="2016" name="Int. J. Syst. Evol. Microbiol.">
        <title>Caldimicrobium thiodismutans sp. nov., a sulfur-disproportionating bacterium isolated from a hot spring.</title>
        <authorList>
            <person name="Kojima H."/>
            <person name="Umezawa K."/>
            <person name="Fukui M."/>
        </authorList>
    </citation>
    <scope>NUCLEOTIDE SEQUENCE [LARGE SCALE GENOMIC DNA]</scope>
    <source>
        <strain evidence="8">TF1</strain>
    </source>
</reference>
<dbReference type="PANTHER" id="PTHR32071:SF57">
    <property type="entry name" value="C4-DICARBOXYLATE TRANSPORT TRANSCRIPTIONAL REGULATORY PROTEIN DCTD"/>
    <property type="match status" value="1"/>
</dbReference>
<dbReference type="SUPFAM" id="SSF52540">
    <property type="entry name" value="P-loop containing nucleoside triphosphate hydrolases"/>
    <property type="match status" value="1"/>
</dbReference>
<sequence length="457" mass="52525">MKLLVFTKREDCQIYMCLEELFPKRKIEFYIFKDLAPRELKTILNSHETNLVVIDYESYQESVEGLIKEIKALNSNAHVLIANGPENVELAIKLLKDGAYHYLTKDLDKECICKLIAEIGGAERDNKEIYQDTINRFVGKNISIQKIKSFLPTIAETHCNVLIVGETGTGKELLARIIHQLSPRRKGPFIILDCTTLQETIFESEVFGYEKGAFTGAVGSKKGLVELADGGTLFIDEIGELPLPLQKKFLRFIQEKTFMRVGGTKILKADVRIIAATNRDLEEEVRSGNFRSDLYFRLNTLILEIPPLRERPDDIPLLVEHFVKVKAHELNRDFKGFSKGFMESLLKYQWPGNVRELINIIERALILSPSGYLTEEVLPEGILKSHEKSMHSRELMDINEVVNLKEFERELVLQALKKYNWNQTRTAEHLGISRKQLINKMKKYGLIKEKDKSWLKG</sequence>
<keyword evidence="4" id="KW-0238">DNA-binding</keyword>
<evidence type="ECO:0000313" key="8">
    <source>
        <dbReference type="Proteomes" id="UP000068196"/>
    </source>
</evidence>
<dbReference type="CDD" id="cd00009">
    <property type="entry name" value="AAA"/>
    <property type="match status" value="1"/>
</dbReference>
<dbReference type="PANTHER" id="PTHR32071">
    <property type="entry name" value="TRANSCRIPTIONAL REGULATORY PROTEIN"/>
    <property type="match status" value="1"/>
</dbReference>
<dbReference type="InterPro" id="IPR025943">
    <property type="entry name" value="Sigma_54_int_dom_ATP-bd_2"/>
</dbReference>
<dbReference type="Gene3D" id="1.10.8.60">
    <property type="match status" value="1"/>
</dbReference>
<dbReference type="STRING" id="1653476.THC_0906"/>
<dbReference type="Pfam" id="PF25601">
    <property type="entry name" value="AAA_lid_14"/>
    <property type="match status" value="1"/>
</dbReference>
<dbReference type="PROSITE" id="PS50045">
    <property type="entry name" value="SIGMA54_INTERACT_4"/>
    <property type="match status" value="1"/>
</dbReference>
<dbReference type="EMBL" id="AP014945">
    <property type="protein sequence ID" value="BAU23291.1"/>
    <property type="molecule type" value="Genomic_DNA"/>
</dbReference>
<keyword evidence="1" id="KW-0547">Nucleotide-binding</keyword>
<evidence type="ECO:0000256" key="5">
    <source>
        <dbReference type="ARBA" id="ARBA00023163"/>
    </source>
</evidence>
<dbReference type="Proteomes" id="UP000068196">
    <property type="component" value="Chromosome"/>
</dbReference>
<organism evidence="7 8">
    <name type="scientific">Caldimicrobium thiodismutans</name>
    <dbReference type="NCBI Taxonomy" id="1653476"/>
    <lineage>
        <taxon>Bacteria</taxon>
        <taxon>Pseudomonadati</taxon>
        <taxon>Thermodesulfobacteriota</taxon>
        <taxon>Thermodesulfobacteria</taxon>
        <taxon>Thermodesulfobacteriales</taxon>
        <taxon>Thermodesulfobacteriaceae</taxon>
        <taxon>Caldimicrobium</taxon>
    </lineage>
</organism>
<dbReference type="Gene3D" id="3.40.50.300">
    <property type="entry name" value="P-loop containing nucleotide triphosphate hydrolases"/>
    <property type="match status" value="1"/>
</dbReference>
<dbReference type="InterPro" id="IPR009057">
    <property type="entry name" value="Homeodomain-like_sf"/>
</dbReference>
<dbReference type="PROSITE" id="PS00688">
    <property type="entry name" value="SIGMA54_INTERACT_3"/>
    <property type="match status" value="1"/>
</dbReference>
<dbReference type="PRINTS" id="PR01590">
    <property type="entry name" value="HTHFIS"/>
</dbReference>
<dbReference type="KEGG" id="cthi:THC_0906"/>
<dbReference type="InterPro" id="IPR003593">
    <property type="entry name" value="AAA+_ATPase"/>
</dbReference>
<evidence type="ECO:0000313" key="7">
    <source>
        <dbReference type="EMBL" id="BAU23291.1"/>
    </source>
</evidence>
<dbReference type="InterPro" id="IPR002078">
    <property type="entry name" value="Sigma_54_int"/>
</dbReference>
<dbReference type="GO" id="GO:0006355">
    <property type="term" value="P:regulation of DNA-templated transcription"/>
    <property type="evidence" value="ECO:0007669"/>
    <property type="project" value="InterPro"/>
</dbReference>
<dbReference type="InterPro" id="IPR002197">
    <property type="entry name" value="HTH_Fis"/>
</dbReference>
<evidence type="ECO:0000259" key="6">
    <source>
        <dbReference type="PROSITE" id="PS50045"/>
    </source>
</evidence>
<dbReference type="GO" id="GO:0005524">
    <property type="term" value="F:ATP binding"/>
    <property type="evidence" value="ECO:0007669"/>
    <property type="project" value="UniProtKB-KW"/>
</dbReference>
<dbReference type="InterPro" id="IPR058031">
    <property type="entry name" value="AAA_lid_NorR"/>
</dbReference>
<dbReference type="FunFam" id="3.40.50.300:FF:000006">
    <property type="entry name" value="DNA-binding transcriptional regulator NtrC"/>
    <property type="match status" value="1"/>
</dbReference>
<dbReference type="InterPro" id="IPR025662">
    <property type="entry name" value="Sigma_54_int_dom_ATP-bd_1"/>
</dbReference>
<dbReference type="Pfam" id="PF00158">
    <property type="entry name" value="Sigma54_activat"/>
    <property type="match status" value="1"/>
</dbReference>
<proteinExistence type="predicted"/>
<evidence type="ECO:0000256" key="3">
    <source>
        <dbReference type="ARBA" id="ARBA00023015"/>
    </source>
</evidence>
<dbReference type="Pfam" id="PF02954">
    <property type="entry name" value="HTH_8"/>
    <property type="match status" value="1"/>
</dbReference>
<name>A0A0U4W2I8_9BACT</name>
<dbReference type="GO" id="GO:0043565">
    <property type="term" value="F:sequence-specific DNA binding"/>
    <property type="evidence" value="ECO:0007669"/>
    <property type="project" value="InterPro"/>
</dbReference>